<dbReference type="Pfam" id="PF03009">
    <property type="entry name" value="GDPD"/>
    <property type="match status" value="1"/>
</dbReference>
<proteinExistence type="predicted"/>
<comment type="caution">
    <text evidence="2">The sequence shown here is derived from an EMBL/GenBank/DDBJ whole genome shotgun (WGS) entry which is preliminary data.</text>
</comment>
<sequence length="373" mass="41407">MSPAYPAYDVRKVIHSIKNPSPDLVHVFAHRALRCLGSTTENSLSAVASAARGGYEGIEIDIRLTKDKQVVVFHDAGMGRLTNVEPPAGESYHNPFTGQGYSPLVKDTDWFGDMEKLYLRDDSGNVTSEHPILLKELLEFIRDEGINILVQIDVKALDAMAYAYDVISQYTNAAGVPATEWCLWKPKGEVFPTPADWERQEWVQKALSRGDAPPFVLFYEHEDDTVLPSIKAWASCDYLINFELHVPRVGGILQSALDYILSMRKGVGSWYIGGDFARRFYTGDGQMSFDDSTLRTQILASGPAVKIMYREGHGVVAAGGVLGRPPTDSDHDTRVDLDALVAQGWNYIVADPFDDLNERMTAMGKRNVSRIMA</sequence>
<keyword evidence="3" id="KW-1185">Reference proteome</keyword>
<dbReference type="EMBL" id="JBBXJM010000002">
    <property type="protein sequence ID" value="KAL1410693.1"/>
    <property type="molecule type" value="Genomic_DNA"/>
</dbReference>
<dbReference type="RefSeq" id="XP_069210637.1">
    <property type="nucleotide sequence ID" value="XM_069350251.1"/>
</dbReference>
<protein>
    <recommendedName>
        <fullName evidence="1">GP-PDE domain-containing protein</fullName>
    </recommendedName>
</protein>
<evidence type="ECO:0000313" key="2">
    <source>
        <dbReference type="EMBL" id="KAL1410693.1"/>
    </source>
</evidence>
<evidence type="ECO:0000259" key="1">
    <source>
        <dbReference type="PROSITE" id="PS51704"/>
    </source>
</evidence>
<accession>A0ABR3Q7H0</accession>
<dbReference type="PROSITE" id="PS51704">
    <property type="entry name" value="GP_PDE"/>
    <property type="match status" value="1"/>
</dbReference>
<reference evidence="2 3" key="1">
    <citation type="submission" date="2023-08" db="EMBL/GenBank/DDBJ databases">
        <title>Annotated Genome Sequence of Vanrija albida AlHP1.</title>
        <authorList>
            <person name="Herzog R."/>
        </authorList>
    </citation>
    <scope>NUCLEOTIDE SEQUENCE [LARGE SCALE GENOMIC DNA]</scope>
    <source>
        <strain evidence="2 3">AlHP1</strain>
    </source>
</reference>
<dbReference type="Gene3D" id="3.20.20.190">
    <property type="entry name" value="Phosphatidylinositol (PI) phosphodiesterase"/>
    <property type="match status" value="1"/>
</dbReference>
<dbReference type="GeneID" id="95982678"/>
<dbReference type="InterPro" id="IPR030395">
    <property type="entry name" value="GP_PDE_dom"/>
</dbReference>
<organism evidence="2 3">
    <name type="scientific">Vanrija albida</name>
    <dbReference type="NCBI Taxonomy" id="181172"/>
    <lineage>
        <taxon>Eukaryota</taxon>
        <taxon>Fungi</taxon>
        <taxon>Dikarya</taxon>
        <taxon>Basidiomycota</taxon>
        <taxon>Agaricomycotina</taxon>
        <taxon>Tremellomycetes</taxon>
        <taxon>Trichosporonales</taxon>
        <taxon>Trichosporonaceae</taxon>
        <taxon>Vanrija</taxon>
    </lineage>
</organism>
<evidence type="ECO:0000313" key="3">
    <source>
        <dbReference type="Proteomes" id="UP001565368"/>
    </source>
</evidence>
<feature type="domain" description="GP-PDE" evidence="1">
    <location>
        <begin position="25"/>
        <end position="155"/>
    </location>
</feature>
<dbReference type="PANTHER" id="PTHR43805:SF1">
    <property type="entry name" value="GP-PDE DOMAIN-CONTAINING PROTEIN"/>
    <property type="match status" value="1"/>
</dbReference>
<gene>
    <name evidence="2" type="ORF">Q8F55_001635</name>
</gene>
<dbReference type="PANTHER" id="PTHR43805">
    <property type="entry name" value="GLYCEROPHOSPHORYL DIESTER PHOSPHODIESTERASE"/>
    <property type="match status" value="1"/>
</dbReference>
<dbReference type="Proteomes" id="UP001565368">
    <property type="component" value="Unassembled WGS sequence"/>
</dbReference>
<dbReference type="InterPro" id="IPR017946">
    <property type="entry name" value="PLC-like_Pdiesterase_TIM-brl"/>
</dbReference>
<name>A0ABR3Q7H0_9TREE</name>
<dbReference type="SUPFAM" id="SSF51695">
    <property type="entry name" value="PLC-like phosphodiesterases"/>
    <property type="match status" value="1"/>
</dbReference>